<dbReference type="InterPro" id="IPR023451">
    <property type="entry name" value="Thymidate_synth/dCMP_Mease_dom"/>
</dbReference>
<keyword evidence="8" id="KW-0545">Nucleotide biosynthesis</keyword>
<keyword evidence="6" id="KW-0489">Methyltransferase</keyword>
<comment type="similarity">
    <text evidence="1">Belongs to the thymidylate synthase family.</text>
</comment>
<comment type="subunit">
    <text evidence="2">Homodimer.</text>
</comment>
<evidence type="ECO:0000256" key="1">
    <source>
        <dbReference type="ARBA" id="ARBA00009972"/>
    </source>
</evidence>
<dbReference type="PANTHER" id="PTHR11548">
    <property type="entry name" value="THYMIDYLATE SYNTHASE 1"/>
    <property type="match status" value="1"/>
</dbReference>
<evidence type="ECO:0000256" key="8">
    <source>
        <dbReference type="ARBA" id="ARBA00022727"/>
    </source>
</evidence>
<organism evidence="11 12">
    <name type="scientific">Bacillus phage vB_BsuM-Goe3</name>
    <dbReference type="NCBI Taxonomy" id="1933063"/>
    <lineage>
        <taxon>Viruses</taxon>
        <taxon>Duplodnaviria</taxon>
        <taxon>Heunggongvirae</taxon>
        <taxon>Uroviricota</taxon>
        <taxon>Caudoviricetes</taxon>
        <taxon>Herelleviridae</taxon>
        <taxon>Bastillevirinae</taxon>
        <taxon>Grisebachstrassevirus</taxon>
        <taxon>Grisebachstrassevirus goe3</taxon>
    </lineage>
</organism>
<dbReference type="FunFam" id="3.30.572.10:FF:000013">
    <property type="entry name" value="Thymidylate synthase"/>
    <property type="match status" value="1"/>
</dbReference>
<evidence type="ECO:0000259" key="10">
    <source>
        <dbReference type="Pfam" id="PF00303"/>
    </source>
</evidence>
<dbReference type="HAMAP" id="MF_00008">
    <property type="entry name" value="Thymidy_synth_bact"/>
    <property type="match status" value="1"/>
</dbReference>
<dbReference type="NCBIfam" id="NF002497">
    <property type="entry name" value="PRK01827.1-3"/>
    <property type="match status" value="1"/>
</dbReference>
<name>A0A217ER02_BPGO3</name>
<feature type="active site" evidence="9">
    <location>
        <position position="185"/>
    </location>
</feature>
<dbReference type="PRINTS" id="PR00108">
    <property type="entry name" value="THYMDSNTHASE"/>
</dbReference>
<dbReference type="GO" id="GO:0006231">
    <property type="term" value="P:dTMP biosynthetic process"/>
    <property type="evidence" value="ECO:0007669"/>
    <property type="project" value="InterPro"/>
</dbReference>
<dbReference type="GO" id="GO:0032259">
    <property type="term" value="P:methylation"/>
    <property type="evidence" value="ECO:0007669"/>
    <property type="project" value="UniProtKB-KW"/>
</dbReference>
<evidence type="ECO:0000256" key="4">
    <source>
        <dbReference type="ARBA" id="ARBA00015931"/>
    </source>
</evidence>
<dbReference type="GO" id="GO:0004799">
    <property type="term" value="F:thymidylate synthase activity"/>
    <property type="evidence" value="ECO:0007669"/>
    <property type="project" value="UniProtKB-EC"/>
</dbReference>
<dbReference type="PROSITE" id="PS00091">
    <property type="entry name" value="THYMIDYLATE_SYNTHASE"/>
    <property type="match status" value="1"/>
</dbReference>
<dbReference type="NCBIfam" id="TIGR03284">
    <property type="entry name" value="thym_sym"/>
    <property type="match status" value="1"/>
</dbReference>
<evidence type="ECO:0000256" key="6">
    <source>
        <dbReference type="ARBA" id="ARBA00022603"/>
    </source>
</evidence>
<evidence type="ECO:0000256" key="9">
    <source>
        <dbReference type="PROSITE-ProRule" id="PRU10016"/>
    </source>
</evidence>
<evidence type="ECO:0000313" key="11">
    <source>
        <dbReference type="EMBL" id="APZ82501.1"/>
    </source>
</evidence>
<proteinExistence type="inferred from homology"/>
<evidence type="ECO:0000256" key="2">
    <source>
        <dbReference type="ARBA" id="ARBA00011738"/>
    </source>
</evidence>
<dbReference type="CDD" id="cd00351">
    <property type="entry name" value="TS_Pyrimidine_HMase"/>
    <property type="match status" value="1"/>
</dbReference>
<sequence length="311" mass="35580">MTHVDTEYLGLVKKVMEEGVLKEDRTGTGTLSLFGPQMEFNLSKGFPLLTTKKLPFRIIAEELFWFIKGDTDLKTLLDKNINIWTDDAYRYYLDNHNKEDSGEPLTKERFVKMTKLTGFKLGPIYGRQWRSWGGVVNIEGDFGYQKQYDQLKDVIEQIKSNPDSRRHIVSAWNIGDLDYMALPPCHVLFQFYVVNGTLSCKLYQRSADIFLGVPFNIASYALLTHLIAKMAGLKVGKFIHTFGDAHIYTNHIDLLKSQMEREPKEMPQLEIKTVHGNIEDYTMDDIVLAGYDAHPTIKGKLSTGLKEGDQQ</sequence>
<dbReference type="PANTHER" id="PTHR11548:SF9">
    <property type="entry name" value="THYMIDYLATE SYNTHASE"/>
    <property type="match status" value="1"/>
</dbReference>
<dbReference type="Pfam" id="PF00303">
    <property type="entry name" value="Thymidylat_synt"/>
    <property type="match status" value="1"/>
</dbReference>
<protein>
    <recommendedName>
        <fullName evidence="4">Thymidylate synthase</fullName>
        <ecNumber evidence="3">2.1.1.45</ecNumber>
    </recommendedName>
</protein>
<evidence type="ECO:0000256" key="3">
    <source>
        <dbReference type="ARBA" id="ARBA00011947"/>
    </source>
</evidence>
<dbReference type="Proteomes" id="UP000221795">
    <property type="component" value="Segment"/>
</dbReference>
<feature type="domain" description="Thymidylate synthase/dCMP hydroxymethylase" evidence="10">
    <location>
        <begin position="7"/>
        <end position="302"/>
    </location>
</feature>
<dbReference type="InterPro" id="IPR036926">
    <property type="entry name" value="Thymidate_synth/dCMP_Mease_sf"/>
</dbReference>
<reference evidence="11" key="1">
    <citation type="journal article" date="2017" name="Viruses">
        <title>Characterization of Bacillus subtilis Viruses vB_BsuM-Goe2 and vB_BsuM-Goe3.</title>
        <authorList>
            <person name="Willms I.M."/>
            <person name="Hoppert M."/>
            <person name="Hertel R."/>
        </authorList>
    </citation>
    <scope>NUCLEOTIDE SEQUENCE [LARGE SCALE GENOMIC DNA]</scope>
</reference>
<accession>A0A217ER02</accession>
<evidence type="ECO:0000256" key="7">
    <source>
        <dbReference type="ARBA" id="ARBA00022679"/>
    </source>
</evidence>
<dbReference type="EMBL" id="KY368640">
    <property type="protein sequence ID" value="APZ82501.1"/>
    <property type="molecule type" value="Genomic_DNA"/>
</dbReference>
<gene>
    <name evidence="11" type="ORF">Goe3_c03500</name>
</gene>
<dbReference type="EC" id="2.1.1.45" evidence="3"/>
<dbReference type="InterPro" id="IPR000398">
    <property type="entry name" value="Thymidylate_synthase"/>
</dbReference>
<keyword evidence="7" id="KW-0808">Transferase</keyword>
<evidence type="ECO:0000256" key="5">
    <source>
        <dbReference type="ARBA" id="ARBA00022490"/>
    </source>
</evidence>
<keyword evidence="5" id="KW-0963">Cytoplasm</keyword>
<evidence type="ECO:0000313" key="12">
    <source>
        <dbReference type="Proteomes" id="UP000221795"/>
    </source>
</evidence>
<organismHost>
    <name type="scientific">Bacillus subtilis</name>
    <dbReference type="NCBI Taxonomy" id="1423"/>
</organismHost>
<dbReference type="SUPFAM" id="SSF55831">
    <property type="entry name" value="Thymidylate synthase/dCMP hydroxymethylase"/>
    <property type="match status" value="1"/>
</dbReference>
<dbReference type="InterPro" id="IPR020940">
    <property type="entry name" value="Thymidylate_synthase_AS"/>
</dbReference>
<dbReference type="InterPro" id="IPR045097">
    <property type="entry name" value="Thymidate_synth/dCMP_Mease"/>
</dbReference>
<dbReference type="Gene3D" id="3.30.572.10">
    <property type="entry name" value="Thymidylate synthase/dCMP hydroxymethylase domain"/>
    <property type="match status" value="1"/>
</dbReference>
<keyword evidence="12" id="KW-1185">Reference proteome</keyword>